<dbReference type="InterPro" id="IPR001647">
    <property type="entry name" value="HTH_TetR"/>
</dbReference>
<dbReference type="InterPro" id="IPR009057">
    <property type="entry name" value="Homeodomain-like_sf"/>
</dbReference>
<evidence type="ECO:0000256" key="5">
    <source>
        <dbReference type="PROSITE-ProRule" id="PRU00335"/>
    </source>
</evidence>
<dbReference type="EMBL" id="JARPZN010000001">
    <property type="protein sequence ID" value="MDT2689171.1"/>
    <property type="molecule type" value="Genomic_DNA"/>
</dbReference>
<dbReference type="InterPro" id="IPR050109">
    <property type="entry name" value="HTH-type_TetR-like_transc_reg"/>
</dbReference>
<dbReference type="PANTHER" id="PTHR30055">
    <property type="entry name" value="HTH-TYPE TRANSCRIPTIONAL REGULATOR RUTR"/>
    <property type="match status" value="1"/>
</dbReference>
<dbReference type="PRINTS" id="PR00400">
    <property type="entry name" value="TETREPRESSOR"/>
</dbReference>
<dbReference type="RefSeq" id="WP_311809696.1">
    <property type="nucleotide sequence ID" value="NZ_JARPZN010000001.1"/>
</dbReference>
<dbReference type="SUPFAM" id="SSF48498">
    <property type="entry name" value="Tetracyclin repressor-like, C-terminal domain"/>
    <property type="match status" value="1"/>
</dbReference>
<evidence type="ECO:0000313" key="7">
    <source>
        <dbReference type="EMBL" id="MDT2689171.1"/>
    </source>
</evidence>
<dbReference type="Proteomes" id="UP001183682">
    <property type="component" value="Unassembled WGS sequence"/>
</dbReference>
<dbReference type="PANTHER" id="PTHR30055:SF151">
    <property type="entry name" value="TRANSCRIPTIONAL REGULATORY PROTEIN"/>
    <property type="match status" value="1"/>
</dbReference>
<organism evidence="7 8">
    <name type="scientific">Enterococcus gallinarum</name>
    <dbReference type="NCBI Taxonomy" id="1353"/>
    <lineage>
        <taxon>Bacteria</taxon>
        <taxon>Bacillati</taxon>
        <taxon>Bacillota</taxon>
        <taxon>Bacilli</taxon>
        <taxon>Lactobacillales</taxon>
        <taxon>Enterococcaceae</taxon>
        <taxon>Enterococcus</taxon>
    </lineage>
</organism>
<accession>A0AAE4HMT3</accession>
<keyword evidence="4" id="KW-0804">Transcription</keyword>
<evidence type="ECO:0000259" key="6">
    <source>
        <dbReference type="PROSITE" id="PS50977"/>
    </source>
</evidence>
<dbReference type="GO" id="GO:0045892">
    <property type="term" value="P:negative regulation of DNA-templated transcription"/>
    <property type="evidence" value="ECO:0007669"/>
    <property type="project" value="InterPro"/>
</dbReference>
<evidence type="ECO:0000313" key="8">
    <source>
        <dbReference type="Proteomes" id="UP001183682"/>
    </source>
</evidence>
<evidence type="ECO:0000256" key="3">
    <source>
        <dbReference type="ARBA" id="ARBA00023125"/>
    </source>
</evidence>
<dbReference type="InterPro" id="IPR003012">
    <property type="entry name" value="Tet_transcr_reg_TetR"/>
</dbReference>
<dbReference type="PROSITE" id="PS50977">
    <property type="entry name" value="HTH_TETR_2"/>
    <property type="match status" value="1"/>
</dbReference>
<keyword evidence="2" id="KW-0805">Transcription regulation</keyword>
<dbReference type="AlphaFoldDB" id="A0AAE4HMT3"/>
<sequence length="229" mass="26311">MEQKLSKESIIHAAFAYLKETSDLSQLTMRKLAKVLSVQAPALYWYFTNKQELLQAMAETMENDLPDVPAGSWQEQLQTFMANYYDLYLQYPCGAELEIHTIPSYPSRLLHLEQMITILIEAGFTPAQSRQTVQALHHLLLGHLLDRQKEEQLRAKIVTGDEKLRAHVSAMRSYVVENHLNGMAEGIQQRKQIDERQVFLESIAIYLAGLNKRNTSLKKKTPTNHTKFP</sequence>
<keyword evidence="3 5" id="KW-0238">DNA-binding</keyword>
<proteinExistence type="predicted"/>
<dbReference type="Gene3D" id="1.10.10.60">
    <property type="entry name" value="Homeodomain-like"/>
    <property type="match status" value="1"/>
</dbReference>
<dbReference type="InterPro" id="IPR004111">
    <property type="entry name" value="Repressor_TetR_C"/>
</dbReference>
<dbReference type="SUPFAM" id="SSF46689">
    <property type="entry name" value="Homeodomain-like"/>
    <property type="match status" value="1"/>
</dbReference>
<reference evidence="7" key="1">
    <citation type="submission" date="2023-03" db="EMBL/GenBank/DDBJ databases">
        <authorList>
            <person name="Shen W."/>
            <person name="Cai J."/>
        </authorList>
    </citation>
    <scope>NUCLEOTIDE SEQUENCE</scope>
    <source>
        <strain evidence="7">K69-2</strain>
    </source>
</reference>
<protein>
    <submittedName>
        <fullName evidence="7">TetR/AcrR family transcriptional regulator C-terminal domain-containing protein</fullName>
    </submittedName>
</protein>
<dbReference type="Gene3D" id="1.10.357.10">
    <property type="entry name" value="Tetracycline Repressor, domain 2"/>
    <property type="match status" value="1"/>
</dbReference>
<evidence type="ECO:0000256" key="1">
    <source>
        <dbReference type="ARBA" id="ARBA00022491"/>
    </source>
</evidence>
<comment type="caution">
    <text evidence="7">The sequence shown here is derived from an EMBL/GenBank/DDBJ whole genome shotgun (WGS) entry which is preliminary data.</text>
</comment>
<dbReference type="InterPro" id="IPR036271">
    <property type="entry name" value="Tet_transcr_reg_TetR-rel_C_sf"/>
</dbReference>
<dbReference type="GO" id="GO:0003700">
    <property type="term" value="F:DNA-binding transcription factor activity"/>
    <property type="evidence" value="ECO:0007669"/>
    <property type="project" value="TreeGrafter"/>
</dbReference>
<dbReference type="Pfam" id="PF02909">
    <property type="entry name" value="TetR_C_1"/>
    <property type="match status" value="1"/>
</dbReference>
<dbReference type="Pfam" id="PF00440">
    <property type="entry name" value="TetR_N"/>
    <property type="match status" value="1"/>
</dbReference>
<gene>
    <name evidence="7" type="ORF">P7E30_02980</name>
</gene>
<evidence type="ECO:0000256" key="4">
    <source>
        <dbReference type="ARBA" id="ARBA00023163"/>
    </source>
</evidence>
<name>A0AAE4HMT3_ENTGA</name>
<dbReference type="GO" id="GO:0000976">
    <property type="term" value="F:transcription cis-regulatory region binding"/>
    <property type="evidence" value="ECO:0007669"/>
    <property type="project" value="TreeGrafter"/>
</dbReference>
<dbReference type="GO" id="GO:0046677">
    <property type="term" value="P:response to antibiotic"/>
    <property type="evidence" value="ECO:0007669"/>
    <property type="project" value="InterPro"/>
</dbReference>
<keyword evidence="1" id="KW-0678">Repressor</keyword>
<feature type="DNA-binding region" description="H-T-H motif" evidence="5">
    <location>
        <begin position="28"/>
        <end position="47"/>
    </location>
</feature>
<feature type="domain" description="HTH tetR-type" evidence="6">
    <location>
        <begin position="4"/>
        <end position="65"/>
    </location>
</feature>
<evidence type="ECO:0000256" key="2">
    <source>
        <dbReference type="ARBA" id="ARBA00023015"/>
    </source>
</evidence>